<dbReference type="OrthoDB" id="3762318at2759"/>
<name>A0A8H7IYG3_9PLEO</name>
<reference evidence="2" key="2">
    <citation type="submission" date="2020-09" db="EMBL/GenBank/DDBJ databases">
        <title>Reference genome assembly for Australian Ascochyta lentis isolate Al4.</title>
        <authorList>
            <person name="Lee R.C."/>
            <person name="Farfan-Caceres L.M."/>
            <person name="Debler J.W."/>
            <person name="Williams A.H."/>
            <person name="Henares B.M."/>
        </authorList>
    </citation>
    <scope>NUCLEOTIDE SEQUENCE</scope>
    <source>
        <strain evidence="2">Al4</strain>
    </source>
</reference>
<comment type="caution">
    <text evidence="2">The sequence shown here is derived from an EMBL/GenBank/DDBJ whole genome shotgun (WGS) entry which is preliminary data.</text>
</comment>
<proteinExistence type="predicted"/>
<dbReference type="Proteomes" id="UP000651452">
    <property type="component" value="Unassembled WGS sequence"/>
</dbReference>
<protein>
    <submittedName>
        <fullName evidence="2">Uncharacterized protein</fullName>
    </submittedName>
</protein>
<reference evidence="2" key="1">
    <citation type="submission" date="2018-12" db="EMBL/GenBank/DDBJ databases">
        <authorList>
            <person name="Syme R.A."/>
            <person name="Farfan-Caceres L."/>
            <person name="Lichtenzveig J."/>
        </authorList>
    </citation>
    <scope>NUCLEOTIDE SEQUENCE</scope>
    <source>
        <strain evidence="2">Al4</strain>
    </source>
</reference>
<organism evidence="2 3">
    <name type="scientific">Ascochyta lentis</name>
    <dbReference type="NCBI Taxonomy" id="205686"/>
    <lineage>
        <taxon>Eukaryota</taxon>
        <taxon>Fungi</taxon>
        <taxon>Dikarya</taxon>
        <taxon>Ascomycota</taxon>
        <taxon>Pezizomycotina</taxon>
        <taxon>Dothideomycetes</taxon>
        <taxon>Pleosporomycetidae</taxon>
        <taxon>Pleosporales</taxon>
        <taxon>Pleosporineae</taxon>
        <taxon>Didymellaceae</taxon>
        <taxon>Ascochyta</taxon>
    </lineage>
</organism>
<evidence type="ECO:0000313" key="3">
    <source>
        <dbReference type="Proteomes" id="UP000651452"/>
    </source>
</evidence>
<evidence type="ECO:0000313" key="2">
    <source>
        <dbReference type="EMBL" id="KAF9693182.1"/>
    </source>
</evidence>
<feature type="compositionally biased region" description="Polar residues" evidence="1">
    <location>
        <begin position="341"/>
        <end position="369"/>
    </location>
</feature>
<keyword evidence="3" id="KW-1185">Reference proteome</keyword>
<dbReference type="AlphaFoldDB" id="A0A8H7IYG3"/>
<gene>
    <name evidence="2" type="ORF">EKO04_008602</name>
</gene>
<accession>A0A8H7IYG3</accession>
<evidence type="ECO:0000256" key="1">
    <source>
        <dbReference type="SAM" id="MobiDB-lite"/>
    </source>
</evidence>
<dbReference type="EMBL" id="RZGK01000016">
    <property type="protein sequence ID" value="KAF9693182.1"/>
    <property type="molecule type" value="Genomic_DNA"/>
</dbReference>
<feature type="region of interest" description="Disordered" evidence="1">
    <location>
        <begin position="338"/>
        <end position="371"/>
    </location>
</feature>
<sequence length="385" mass="42784">MAPLSQDHQCLREGRDSVKDECEQGLLDDIPERSTIAQFITSGQAAFGGVNTQPLKKQNGKTGEVQKWILDRVCERLADTSELNLDDIQALRPLLKLEYHTGGLGSPSSTGFSCLLPELLRLMKSNITYAVTFSNYVLDAPDDEVPQAIKQELLCSVTHILGAVSVDTRDQETIKRQQAAFEDAENGSLLDPQSQAKLTAAAFGIFTKRLYSTGFFEPIESMLANLRTQMVHARSIELHIIYVPFLQKLIGLMLVYGIPLQTATYSAFFEVVLQQYLERFVGQEVDRRSKAEQEDWNQRAFAARVMLESFDHSYFREILGERYDRCVLPALSRLPDIAPSGTRSPTNDTLTIRASTQAGTPKTTVTASEDNTDHALTASTLSLGN</sequence>